<name>A0ABM6PLF7_9MICO</name>
<dbReference type="InterPro" id="IPR011837">
    <property type="entry name" value="Glycogen_debranch_GlgX"/>
</dbReference>
<dbReference type="InterPro" id="IPR013783">
    <property type="entry name" value="Ig-like_fold"/>
</dbReference>
<dbReference type="PANTHER" id="PTHR43002">
    <property type="entry name" value="GLYCOGEN DEBRANCHING ENZYME"/>
    <property type="match status" value="1"/>
</dbReference>
<accession>A0ABM6PLF7</accession>
<evidence type="ECO:0000256" key="2">
    <source>
        <dbReference type="ARBA" id="ARBA00022801"/>
    </source>
</evidence>
<protein>
    <submittedName>
        <fullName evidence="6">Glycogen debranching enzyme GlgX</fullName>
    </submittedName>
</protein>
<dbReference type="InterPro" id="IPR044505">
    <property type="entry name" value="GlgX_Isoamylase_N_E_set"/>
</dbReference>
<evidence type="ECO:0000256" key="1">
    <source>
        <dbReference type="ARBA" id="ARBA00008061"/>
    </source>
</evidence>
<keyword evidence="3" id="KW-0326">Glycosidase</keyword>
<dbReference type="SUPFAM" id="SSF81296">
    <property type="entry name" value="E set domains"/>
    <property type="match status" value="1"/>
</dbReference>
<evidence type="ECO:0000256" key="3">
    <source>
        <dbReference type="ARBA" id="ARBA00023295"/>
    </source>
</evidence>
<dbReference type="InterPro" id="IPR006047">
    <property type="entry name" value="GH13_cat_dom"/>
</dbReference>
<comment type="similarity">
    <text evidence="1">Belongs to the glycosyl hydrolase 13 family.</text>
</comment>
<keyword evidence="7" id="KW-1185">Reference proteome</keyword>
<dbReference type="EMBL" id="CP023482">
    <property type="protein sequence ID" value="ATH96403.1"/>
    <property type="molecule type" value="Genomic_DNA"/>
</dbReference>
<evidence type="ECO:0000313" key="7">
    <source>
        <dbReference type="Proteomes" id="UP000815698"/>
    </source>
</evidence>
<evidence type="ECO:0000259" key="5">
    <source>
        <dbReference type="SMART" id="SM00642"/>
    </source>
</evidence>
<dbReference type="Pfam" id="PF02922">
    <property type="entry name" value="CBM_48"/>
    <property type="match status" value="1"/>
</dbReference>
<dbReference type="Pfam" id="PF00128">
    <property type="entry name" value="Alpha-amylase"/>
    <property type="match status" value="1"/>
</dbReference>
<evidence type="ECO:0000313" key="6">
    <source>
        <dbReference type="EMBL" id="ATH96403.1"/>
    </source>
</evidence>
<feature type="domain" description="Glycosyl hydrolase family 13 catalytic" evidence="5">
    <location>
        <begin position="166"/>
        <end position="596"/>
    </location>
</feature>
<keyword evidence="2" id="KW-0378">Hydrolase</keyword>
<dbReference type="Proteomes" id="UP000815698">
    <property type="component" value="Chromosome"/>
</dbReference>
<dbReference type="Gene3D" id="3.20.20.80">
    <property type="entry name" value="Glycosidases"/>
    <property type="match status" value="1"/>
</dbReference>
<dbReference type="SMART" id="SM00642">
    <property type="entry name" value="Aamy"/>
    <property type="match status" value="1"/>
</dbReference>
<dbReference type="InterPro" id="IPR004193">
    <property type="entry name" value="Glyco_hydro_13_N"/>
</dbReference>
<dbReference type="NCBIfam" id="TIGR02100">
    <property type="entry name" value="glgX_debranch"/>
    <property type="match status" value="1"/>
</dbReference>
<evidence type="ECO:0000256" key="4">
    <source>
        <dbReference type="SAM" id="MobiDB-lite"/>
    </source>
</evidence>
<dbReference type="CDD" id="cd02856">
    <property type="entry name" value="E_set_GDE_Isoamylase_N"/>
    <property type="match status" value="1"/>
</dbReference>
<feature type="compositionally biased region" description="Basic and acidic residues" evidence="4">
    <location>
        <begin position="495"/>
        <end position="508"/>
    </location>
</feature>
<dbReference type="InterPro" id="IPR014756">
    <property type="entry name" value="Ig_E-set"/>
</dbReference>
<dbReference type="InterPro" id="IPR017853">
    <property type="entry name" value="GH"/>
</dbReference>
<organism evidence="6 7">
    <name type="scientific">Dermabacter jinjuensis</name>
    <dbReference type="NCBI Taxonomy" id="1667168"/>
    <lineage>
        <taxon>Bacteria</taxon>
        <taxon>Bacillati</taxon>
        <taxon>Actinomycetota</taxon>
        <taxon>Actinomycetes</taxon>
        <taxon>Micrococcales</taxon>
        <taxon>Dermabacteraceae</taxon>
        <taxon>Dermabacter</taxon>
    </lineage>
</organism>
<dbReference type="CDD" id="cd11326">
    <property type="entry name" value="AmyAc_Glg_debranch"/>
    <property type="match status" value="1"/>
</dbReference>
<gene>
    <name evidence="6" type="primary">glgX</name>
    <name evidence="6" type="ORF">COP05_04325</name>
</gene>
<dbReference type="Gene3D" id="2.60.40.10">
    <property type="entry name" value="Immunoglobulins"/>
    <property type="match status" value="1"/>
</dbReference>
<proteinExistence type="inferred from homology"/>
<dbReference type="SUPFAM" id="SSF51445">
    <property type="entry name" value="(Trans)glycosidases"/>
    <property type="match status" value="1"/>
</dbReference>
<reference evidence="6 7" key="1">
    <citation type="journal article" date="2016" name="Int. J. Syst. Evol. Microbiol.">
        <title>Dermabacter jinjuensis sp. nov., a novel species of the genus Dermabacter isolated from a clinical specimen.</title>
        <authorList>
            <person name="Park Y.K."/>
            <person name="Lee K.M."/>
            <person name="Lee W.K."/>
            <person name="Cho M.J."/>
            <person name="Lee H.S."/>
            <person name="Cho Y.G."/>
            <person name="Lee Y.C."/>
            <person name="Lee W.K."/>
            <person name="Seong W.K."/>
            <person name="Hwang K.J."/>
        </authorList>
    </citation>
    <scope>NUCLEOTIDE SEQUENCE [LARGE SCALE GENOMIC DNA]</scope>
    <source>
        <strain evidence="6 7">32T</strain>
    </source>
</reference>
<feature type="region of interest" description="Disordered" evidence="4">
    <location>
        <begin position="495"/>
        <end position="519"/>
    </location>
</feature>
<sequence length="735" mass="80318">MCVTVPPPPTTPGLTVNEAGVGTYSIPAPRAERIELCIFDAGRERRIPLPHVDAGVHWGAVDGLTEGTHYGLRAYGPWAPELGLVFNPNKVLVDPYGHGIDHASALLESMFAHTVDSALRPTQPLERDPHDNADSAIHSVVTRVNPDRFDPALRPRTPLRDTIIYEAHVRGFSKLNPDVPPELRGTYAGLAHEASIAYLRELGITAIELLPIHAALDEVHLTRLGLSNYWGYNTLGFFAPNPRYATQAARDEGPSAVLAEVQDMINALHAAGVEVILDVVYNHTAEGAKDGPCVSFRGLDAREYYWQDSGHLADFTGTGNTLDARSPYVVDLVMRSLRFWANTVGVDGFRFDLATTLARGEHGFDAQHPLLTAMRTDPALAGIKLIAEPWDVGSFGWQTGNFPAGMSEWNDSYRDDIRGFWLSSTRELSENGAPQHPYIRDLATRFAGSADIFRRTDPHDLPEGRSMRSPLASINFVTAHDGFTLADLTTYNDKHNLANGEDGRDGTENNRSFHHGAEGPDAALEAVRDRSARNLLATLLTSAGVPMITAGDERLRTQEGNNNAYCHDGPLTWLSWDSSERIERHLAFTKAAIAARRALSSLRPSTFFDDASLEDREPGGIRWLKGDASAMSHADWFNPERRHLSIAIPNHDGLTIVVMSNEQGPREVRLPASAWGAGPLSIALDSSLGGARLDRANESLHLDGPTVVVVQSDGWRSPASRDESADNLPAHPDKL</sequence>
<feature type="region of interest" description="Disordered" evidence="4">
    <location>
        <begin position="713"/>
        <end position="735"/>
    </location>
</feature>